<dbReference type="GO" id="GO:0016323">
    <property type="term" value="C:basolateral plasma membrane"/>
    <property type="evidence" value="ECO:0007669"/>
    <property type="project" value="TreeGrafter"/>
</dbReference>
<dbReference type="FunCoup" id="A0A1V9XYY0">
    <property type="interactions" value="121"/>
</dbReference>
<keyword evidence="1" id="KW-0472">Membrane</keyword>
<dbReference type="AlphaFoldDB" id="A0A1V9XYY0"/>
<dbReference type="GO" id="GO:0005975">
    <property type="term" value="P:carbohydrate metabolic process"/>
    <property type="evidence" value="ECO:0007669"/>
    <property type="project" value="InterPro"/>
</dbReference>
<evidence type="ECO:0000256" key="1">
    <source>
        <dbReference type="SAM" id="Phobius"/>
    </source>
</evidence>
<dbReference type="OrthoDB" id="1740265at2759"/>
<dbReference type="InterPro" id="IPR017853">
    <property type="entry name" value="GH"/>
</dbReference>
<evidence type="ECO:0000259" key="2">
    <source>
        <dbReference type="Pfam" id="PF16028"/>
    </source>
</evidence>
<keyword evidence="4" id="KW-1185">Reference proteome</keyword>
<name>A0A1V9XYY0_9ACAR</name>
<dbReference type="Gene3D" id="3.20.20.80">
    <property type="entry name" value="Glycosidases"/>
    <property type="match status" value="1"/>
</dbReference>
<sequence>MQEAKFSTADAQMEIDMANTGHALSISLTKEEVTTLANEPFWMALRRILFMLFWILWMAMLIGSVVIITLTPKCVKLKEPFWYESSPIYRIRVDQFADSNGDGIGDLVGIINKLGYIKDDVSMRAVTLEGLLDENDASVIRPKLGSPAEFKKLASQIKVIIRVPLGEVVNELNTPRHDLETAIINWLEAGAAGFILDEFNFESTAHRNGLPRWHTLIANLSSTETSGKILLALSTHNFQTLPDTYCRYADMVLNYDMINLTPSYDSSELYPLLADLTEKNRTYSCRDNFVLGTGEITPLGDRFQPRSRVEALLIFNMLADATPIVYYGDEFGKKDTSGEEKSGVLKHIVEAHSGIMQWHDIEHIKEHHEPNQYKLFQKLAKLRLNEASIRTGVTAVRDLDSTVLAMARIKPGNPGFVIVSNFRSQTTAVSLRTRISKQIPAQGSVVLTSTNSKKPKDARLPLEDLQVEGEETLVLQFIPEVVEEADRH</sequence>
<dbReference type="Pfam" id="PF16028">
    <property type="entry name" value="SLC3A2_N"/>
    <property type="match status" value="1"/>
</dbReference>
<keyword evidence="1" id="KW-0812">Transmembrane</keyword>
<dbReference type="GO" id="GO:0015190">
    <property type="term" value="F:L-leucine transmembrane transporter activity"/>
    <property type="evidence" value="ECO:0007669"/>
    <property type="project" value="TreeGrafter"/>
</dbReference>
<dbReference type="EMBL" id="MNPL01002075">
    <property type="protein sequence ID" value="OQR78568.1"/>
    <property type="molecule type" value="Genomic_DNA"/>
</dbReference>
<dbReference type="InterPro" id="IPR031984">
    <property type="entry name" value="SLC3A2_N"/>
</dbReference>
<dbReference type="GO" id="GO:0016324">
    <property type="term" value="C:apical plasma membrane"/>
    <property type="evidence" value="ECO:0007669"/>
    <property type="project" value="TreeGrafter"/>
</dbReference>
<dbReference type="GO" id="GO:1904273">
    <property type="term" value="P:L-alanine import across plasma membrane"/>
    <property type="evidence" value="ECO:0007669"/>
    <property type="project" value="TreeGrafter"/>
</dbReference>
<comment type="caution">
    <text evidence="3">The sequence shown here is derived from an EMBL/GenBank/DDBJ whole genome shotgun (WGS) entry which is preliminary data.</text>
</comment>
<feature type="transmembrane region" description="Helical" evidence="1">
    <location>
        <begin position="48"/>
        <end position="70"/>
    </location>
</feature>
<dbReference type="Gene3D" id="2.60.40.1180">
    <property type="entry name" value="Golgi alpha-mannosidase II"/>
    <property type="match status" value="1"/>
</dbReference>
<dbReference type="GO" id="GO:0015173">
    <property type="term" value="F:aromatic amino acid transmembrane transporter activity"/>
    <property type="evidence" value="ECO:0007669"/>
    <property type="project" value="TreeGrafter"/>
</dbReference>
<dbReference type="PANTHER" id="PTHR46673:SF1">
    <property type="entry name" value="4F2 CELL-SURFACE ANTIGEN HEAVY CHAIN"/>
    <property type="match status" value="1"/>
</dbReference>
<dbReference type="STRING" id="418985.A0A1V9XYY0"/>
<dbReference type="InParanoid" id="A0A1V9XYY0"/>
<evidence type="ECO:0000313" key="3">
    <source>
        <dbReference type="EMBL" id="OQR78568.1"/>
    </source>
</evidence>
<gene>
    <name evidence="3" type="ORF">BIW11_06321</name>
</gene>
<dbReference type="PANTHER" id="PTHR46673">
    <property type="entry name" value="4F2 CELL-SURFACE ANTIGEN HEAVY CHAIN"/>
    <property type="match status" value="1"/>
</dbReference>
<dbReference type="GO" id="GO:0015823">
    <property type="term" value="P:phenylalanine transport"/>
    <property type="evidence" value="ECO:0007669"/>
    <property type="project" value="TreeGrafter"/>
</dbReference>
<dbReference type="GO" id="GO:0015180">
    <property type="term" value="F:L-alanine transmembrane transporter activity"/>
    <property type="evidence" value="ECO:0007669"/>
    <property type="project" value="TreeGrafter"/>
</dbReference>
<dbReference type="SUPFAM" id="SSF51445">
    <property type="entry name" value="(Trans)glycosidases"/>
    <property type="match status" value="1"/>
</dbReference>
<organism evidence="3 4">
    <name type="scientific">Tropilaelaps mercedesae</name>
    <dbReference type="NCBI Taxonomy" id="418985"/>
    <lineage>
        <taxon>Eukaryota</taxon>
        <taxon>Metazoa</taxon>
        <taxon>Ecdysozoa</taxon>
        <taxon>Arthropoda</taxon>
        <taxon>Chelicerata</taxon>
        <taxon>Arachnida</taxon>
        <taxon>Acari</taxon>
        <taxon>Parasitiformes</taxon>
        <taxon>Mesostigmata</taxon>
        <taxon>Gamasina</taxon>
        <taxon>Dermanyssoidea</taxon>
        <taxon>Laelapidae</taxon>
        <taxon>Tropilaelaps</taxon>
    </lineage>
</organism>
<dbReference type="Proteomes" id="UP000192247">
    <property type="component" value="Unassembled WGS sequence"/>
</dbReference>
<keyword evidence="1" id="KW-1133">Transmembrane helix</keyword>
<reference evidence="3 4" key="1">
    <citation type="journal article" date="2017" name="Gigascience">
        <title>Draft genome of the honey bee ectoparasitic mite, Tropilaelaps mercedesae, is shaped by the parasitic life history.</title>
        <authorList>
            <person name="Dong X."/>
            <person name="Armstrong S.D."/>
            <person name="Xia D."/>
            <person name="Makepeace B.L."/>
            <person name="Darby A.C."/>
            <person name="Kadowaki T."/>
        </authorList>
    </citation>
    <scope>NUCLEOTIDE SEQUENCE [LARGE SCALE GENOMIC DNA]</scope>
    <source>
        <strain evidence="3">Wuxi-XJTLU</strain>
    </source>
</reference>
<accession>A0A1V9XYY0</accession>
<evidence type="ECO:0000313" key="4">
    <source>
        <dbReference type="Proteomes" id="UP000192247"/>
    </source>
</evidence>
<protein>
    <submittedName>
        <fullName evidence="3">4F2 cell-surface antigen heavy chain-like</fullName>
    </submittedName>
</protein>
<dbReference type="GO" id="GO:1903801">
    <property type="term" value="P:L-leucine import across plasma membrane"/>
    <property type="evidence" value="ECO:0007669"/>
    <property type="project" value="TreeGrafter"/>
</dbReference>
<feature type="domain" description="Solute carrier family 3 member 2 N-terminal" evidence="2">
    <location>
        <begin position="22"/>
        <end position="89"/>
    </location>
</feature>
<proteinExistence type="predicted"/>
<dbReference type="InterPro" id="IPR013780">
    <property type="entry name" value="Glyco_hydro_b"/>
</dbReference>
<dbReference type="InterPro" id="IPR042280">
    <property type="entry name" value="SLC3A2"/>
</dbReference>